<reference evidence="1" key="1">
    <citation type="submission" date="2021-02" db="EMBL/GenBank/DDBJ databases">
        <authorList>
            <person name="Nowell W R."/>
        </authorList>
    </citation>
    <scope>NUCLEOTIDE SEQUENCE</scope>
</reference>
<dbReference type="EMBL" id="CAJNYT010000239">
    <property type="protein sequence ID" value="CAF3339680.1"/>
    <property type="molecule type" value="Genomic_DNA"/>
</dbReference>
<accession>A0A817V4B8</accession>
<evidence type="ECO:0000313" key="2">
    <source>
        <dbReference type="EMBL" id="CAF4775365.1"/>
    </source>
</evidence>
<dbReference type="Proteomes" id="UP000663872">
    <property type="component" value="Unassembled WGS sequence"/>
</dbReference>
<name>A0A817V4B8_9BILA</name>
<organism evidence="1 3">
    <name type="scientific">Rotaria socialis</name>
    <dbReference type="NCBI Taxonomy" id="392032"/>
    <lineage>
        <taxon>Eukaryota</taxon>
        <taxon>Metazoa</taxon>
        <taxon>Spiralia</taxon>
        <taxon>Gnathifera</taxon>
        <taxon>Rotifera</taxon>
        <taxon>Eurotatoria</taxon>
        <taxon>Bdelloidea</taxon>
        <taxon>Philodinida</taxon>
        <taxon>Philodinidae</taxon>
        <taxon>Rotaria</taxon>
    </lineage>
</organism>
<protein>
    <submittedName>
        <fullName evidence="1">Uncharacterized protein</fullName>
    </submittedName>
</protein>
<evidence type="ECO:0000313" key="1">
    <source>
        <dbReference type="EMBL" id="CAF3339680.1"/>
    </source>
</evidence>
<sequence length="282" mass="31731">MADCNDCLTFLNEPTDVDTRASFPSCSRAELHEAGYEPTVCPDPNYPIDDKGYYKDPYPQKQTAPTAPECQTAPINQEVRVIYLKPPPPEPSGLLTVIEKRPRQPSPPPRKKIWCPPQIPQKPPPIILRGPVPEPPPPLPSHICEVSVPALKPPPQSVERHICVYPTPPPDIIVERWLPYGPRPPRPIKVIRAPCPHPREPLHNICVLHDASDVRIKHVIPEPEIRSHDPNEYIREHGPTLRDMESLREELFGLLHNTNASEETLRRVAAVALTPNPALRIN</sequence>
<proteinExistence type="predicted"/>
<dbReference type="AlphaFoldDB" id="A0A817V4B8"/>
<dbReference type="EMBL" id="CAJOBR010004287">
    <property type="protein sequence ID" value="CAF4775365.1"/>
    <property type="molecule type" value="Genomic_DNA"/>
</dbReference>
<evidence type="ECO:0000313" key="3">
    <source>
        <dbReference type="Proteomes" id="UP000663872"/>
    </source>
</evidence>
<dbReference type="Proteomes" id="UP000663848">
    <property type="component" value="Unassembled WGS sequence"/>
</dbReference>
<comment type="caution">
    <text evidence="1">The sequence shown here is derived from an EMBL/GenBank/DDBJ whole genome shotgun (WGS) entry which is preliminary data.</text>
</comment>
<gene>
    <name evidence="1" type="ORF">GRG538_LOCUS4509</name>
    <name evidence="2" type="ORF">QYT958_LOCUS22403</name>
</gene>